<feature type="region of interest" description="Disordered" evidence="1">
    <location>
        <begin position="1"/>
        <end position="50"/>
    </location>
</feature>
<gene>
    <name evidence="2" type="ORF">B0A52_02894</name>
</gene>
<comment type="caution">
    <text evidence="2">The sequence shown here is derived from an EMBL/GenBank/DDBJ whole genome shotgun (WGS) entry which is preliminary data.</text>
</comment>
<evidence type="ECO:0000256" key="1">
    <source>
        <dbReference type="SAM" id="MobiDB-lite"/>
    </source>
</evidence>
<dbReference type="EMBL" id="NAJM01000006">
    <property type="protein sequence ID" value="RVX74004.1"/>
    <property type="molecule type" value="Genomic_DNA"/>
</dbReference>
<dbReference type="Proteomes" id="UP000288859">
    <property type="component" value="Unassembled WGS sequence"/>
</dbReference>
<accession>A0A438NDY9</accession>
<dbReference type="AlphaFoldDB" id="A0A438NDY9"/>
<evidence type="ECO:0000313" key="3">
    <source>
        <dbReference type="Proteomes" id="UP000288859"/>
    </source>
</evidence>
<feature type="compositionally biased region" description="Polar residues" evidence="1">
    <location>
        <begin position="1"/>
        <end position="10"/>
    </location>
</feature>
<name>A0A438NDY9_EXOME</name>
<reference evidence="2 3" key="1">
    <citation type="submission" date="2017-03" db="EMBL/GenBank/DDBJ databases">
        <title>Genomes of endolithic fungi from Antarctica.</title>
        <authorList>
            <person name="Coleine C."/>
            <person name="Masonjones S."/>
            <person name="Stajich J.E."/>
        </authorList>
    </citation>
    <scope>NUCLEOTIDE SEQUENCE [LARGE SCALE GENOMIC DNA]</scope>
    <source>
        <strain evidence="2 3">CCFEE 6314</strain>
    </source>
</reference>
<organism evidence="2 3">
    <name type="scientific">Exophiala mesophila</name>
    <name type="common">Black yeast-like fungus</name>
    <dbReference type="NCBI Taxonomy" id="212818"/>
    <lineage>
        <taxon>Eukaryota</taxon>
        <taxon>Fungi</taxon>
        <taxon>Dikarya</taxon>
        <taxon>Ascomycota</taxon>
        <taxon>Pezizomycotina</taxon>
        <taxon>Eurotiomycetes</taxon>
        <taxon>Chaetothyriomycetidae</taxon>
        <taxon>Chaetothyriales</taxon>
        <taxon>Herpotrichiellaceae</taxon>
        <taxon>Exophiala</taxon>
    </lineage>
</organism>
<feature type="compositionally biased region" description="Basic and acidic residues" evidence="1">
    <location>
        <begin position="62"/>
        <end position="79"/>
    </location>
</feature>
<evidence type="ECO:0000313" key="2">
    <source>
        <dbReference type="EMBL" id="RVX74004.1"/>
    </source>
</evidence>
<dbReference type="OrthoDB" id="4507903at2759"/>
<feature type="region of interest" description="Disordered" evidence="1">
    <location>
        <begin position="60"/>
        <end position="79"/>
    </location>
</feature>
<protein>
    <submittedName>
        <fullName evidence="2">Uncharacterized protein</fullName>
    </submittedName>
</protein>
<proteinExistence type="predicted"/>
<sequence>MADRNSASSIKSDEYTDPVTDSAQIAMRADSKTLEQLSSSARAAQKKRLGKAIQSLSNAVRDLAKEDGSTARPEEPKTQ</sequence>